<keyword evidence="2" id="KW-1185">Reference proteome</keyword>
<dbReference type="EMBL" id="VFJC01000010">
    <property type="protein sequence ID" value="KAB5565588.1"/>
    <property type="molecule type" value="Genomic_DNA"/>
</dbReference>
<organism evidence="1 2">
    <name type="scientific">Pangasianodon hypophthalmus</name>
    <name type="common">Striped catfish</name>
    <name type="synonym">Helicophagus hypophthalmus</name>
    <dbReference type="NCBI Taxonomy" id="310915"/>
    <lineage>
        <taxon>Eukaryota</taxon>
        <taxon>Metazoa</taxon>
        <taxon>Chordata</taxon>
        <taxon>Craniata</taxon>
        <taxon>Vertebrata</taxon>
        <taxon>Euteleostomi</taxon>
        <taxon>Actinopterygii</taxon>
        <taxon>Neopterygii</taxon>
        <taxon>Teleostei</taxon>
        <taxon>Ostariophysi</taxon>
        <taxon>Siluriformes</taxon>
        <taxon>Pangasiidae</taxon>
        <taxon>Pangasianodon</taxon>
    </lineage>
</organism>
<evidence type="ECO:0000313" key="2">
    <source>
        <dbReference type="Proteomes" id="UP000327468"/>
    </source>
</evidence>
<dbReference type="Proteomes" id="UP000327468">
    <property type="component" value="Chromosome 9"/>
</dbReference>
<accession>A0A5N5NF31</accession>
<proteinExistence type="predicted"/>
<evidence type="ECO:0000313" key="1">
    <source>
        <dbReference type="EMBL" id="KAB5565588.1"/>
    </source>
</evidence>
<reference evidence="1 2" key="1">
    <citation type="submission" date="2019-06" db="EMBL/GenBank/DDBJ databases">
        <title>A chromosome-scale genome assembly of the striped catfish, Pangasianodon hypophthalmus.</title>
        <authorList>
            <person name="Wen M."/>
            <person name="Zahm M."/>
            <person name="Roques C."/>
            <person name="Cabau C."/>
            <person name="Klopp C."/>
            <person name="Donnadieu C."/>
            <person name="Jouanno E."/>
            <person name="Avarre J.-C."/>
            <person name="Campet M."/>
            <person name="Ha T.T.T."/>
            <person name="Dugue R."/>
            <person name="Lampietro C."/>
            <person name="Louis A."/>
            <person name="Herpin A."/>
            <person name="Echchiki A."/>
            <person name="Berthelot C."/>
            <person name="Parey E."/>
            <person name="Roest-Crollius H."/>
            <person name="Braasch I."/>
            <person name="Postlethwait J."/>
            <person name="Bobe J."/>
            <person name="Montfort J."/>
            <person name="Bouchez O."/>
            <person name="Begum T."/>
            <person name="Schartl M."/>
            <person name="Guiguen Y."/>
        </authorList>
    </citation>
    <scope>NUCLEOTIDE SEQUENCE [LARGE SCALE GENOMIC DNA]</scope>
    <source>
        <strain evidence="1 2">Indonesia</strain>
        <tissue evidence="1">Blood</tissue>
    </source>
</reference>
<sequence>MEARGSGQENCGWSFVAFVVGKESKSALPAFDWLTEIIFRKGEPPGETECEDVQRLLALWIVWQLSHYNAPQRVDSHPTNYEC</sequence>
<name>A0A5N5NF31_PANHP</name>
<comment type="caution">
    <text evidence="1">The sequence shown here is derived from an EMBL/GenBank/DDBJ whole genome shotgun (WGS) entry which is preliminary data.</text>
</comment>
<protein>
    <submittedName>
        <fullName evidence="1">Uncharacterized protein</fullName>
    </submittedName>
</protein>
<gene>
    <name evidence="1" type="ORF">PHYPO_G00243310</name>
</gene>
<dbReference type="AlphaFoldDB" id="A0A5N5NF31"/>